<feature type="binding site" evidence="4">
    <location>
        <position position="287"/>
    </location>
    <ligand>
        <name>S-adenosyl-L-methionine</name>
        <dbReference type="ChEBI" id="CHEBI:59789"/>
    </ligand>
</feature>
<keyword evidence="8" id="KW-1185">Reference proteome</keyword>
<feature type="active site" evidence="5">
    <location>
        <position position="412"/>
    </location>
</feature>
<proteinExistence type="inferred from homology"/>
<comment type="similarity">
    <text evidence="4">Belongs to the class I-like SAM-binding methyltransferase superfamily. RNA M5U methyltransferase family.</text>
</comment>
<dbReference type="FunFam" id="3.40.50.150:FF:000009">
    <property type="entry name" value="23S rRNA (Uracil(1939)-C(5))-methyltransferase RlmD"/>
    <property type="match status" value="1"/>
</dbReference>
<dbReference type="PANTHER" id="PTHR11061">
    <property type="entry name" value="RNA M5U METHYLTRANSFERASE"/>
    <property type="match status" value="1"/>
</dbReference>
<dbReference type="CDD" id="cd02440">
    <property type="entry name" value="AdoMet_MTases"/>
    <property type="match status" value="1"/>
</dbReference>
<dbReference type="PROSITE" id="PS50926">
    <property type="entry name" value="TRAM"/>
    <property type="match status" value="1"/>
</dbReference>
<dbReference type="PROSITE" id="PS01231">
    <property type="entry name" value="TRMA_2"/>
    <property type="match status" value="1"/>
</dbReference>
<feature type="active site" description="Nucleophile" evidence="4">
    <location>
        <position position="412"/>
    </location>
</feature>
<dbReference type="GO" id="GO:0070041">
    <property type="term" value="F:rRNA (uridine-C5-)-methyltransferase activity"/>
    <property type="evidence" value="ECO:0007669"/>
    <property type="project" value="TreeGrafter"/>
</dbReference>
<evidence type="ECO:0000313" key="7">
    <source>
        <dbReference type="EMBL" id="TCL63730.1"/>
    </source>
</evidence>
<feature type="binding site" evidence="4">
    <location>
        <position position="316"/>
    </location>
    <ligand>
        <name>S-adenosyl-L-methionine</name>
        <dbReference type="ChEBI" id="CHEBI:59789"/>
    </ligand>
</feature>
<sequence length="455" mass="50445">MTGVPVKVGQLIELEIDNYGHEGEGVGRFQNFTVFVPGMLRGERVKTRIVEVRKNFARGQAVAVLQAAPERRTPECPIYAECGGCQLQHLDYPAQLQLKREQVVNAVERIGGLTGITIHPTLGMERPRQYRNKLQYPFGISDGAVVVGCFRQGTHQIVPVQECLIQHPLHNRVLDSLRELVVKHRIPIYDERSGKGLLRHVLLKNGFATGEAMVVLVTHGERFPEGQAIAAQLAAAHPEIKSVVQNINRTRGNVILGRENRTLWGNDGIIEELDGLRFRISANAFFQVNPLQTVKLYQKAVEYAALAGSERVVDAYCGVGSLTLFLARRAAEVFGIEVVPEAIRDAKENAALNGLGNVRFLVGETETVLPRLVREGRQFEVAVVDPPRAGCAESVLETLAAVKVKRIVYVSCNPSTLARDLKRLAELGYETKEIQPVDMFPQTYHVESIVLMSRL</sequence>
<dbReference type="Proteomes" id="UP000295008">
    <property type="component" value="Unassembled WGS sequence"/>
</dbReference>
<dbReference type="SUPFAM" id="SSF53335">
    <property type="entry name" value="S-adenosyl-L-methionine-dependent methyltransferases"/>
    <property type="match status" value="1"/>
</dbReference>
<evidence type="ECO:0000259" key="6">
    <source>
        <dbReference type="PROSITE" id="PS50926"/>
    </source>
</evidence>
<dbReference type="InterPro" id="IPR012340">
    <property type="entry name" value="NA-bd_OB-fold"/>
</dbReference>
<dbReference type="AlphaFoldDB" id="A0A4R1RDM7"/>
<dbReference type="Gene3D" id="3.40.50.150">
    <property type="entry name" value="Vaccinia Virus protein VP39"/>
    <property type="match status" value="1"/>
</dbReference>
<dbReference type="InterPro" id="IPR002792">
    <property type="entry name" value="TRAM_dom"/>
</dbReference>
<evidence type="ECO:0000256" key="3">
    <source>
        <dbReference type="ARBA" id="ARBA00022691"/>
    </source>
</evidence>
<dbReference type="FunFam" id="2.40.50.1070:FF:000003">
    <property type="entry name" value="23S rRNA (Uracil-5-)-methyltransferase RumA"/>
    <property type="match status" value="1"/>
</dbReference>
<dbReference type="GO" id="GO:0070475">
    <property type="term" value="P:rRNA base methylation"/>
    <property type="evidence" value="ECO:0007669"/>
    <property type="project" value="TreeGrafter"/>
</dbReference>
<dbReference type="InterPro" id="IPR029063">
    <property type="entry name" value="SAM-dependent_MTases_sf"/>
</dbReference>
<evidence type="ECO:0000256" key="2">
    <source>
        <dbReference type="ARBA" id="ARBA00022679"/>
    </source>
</evidence>
<dbReference type="EMBL" id="SLUN01000020">
    <property type="protein sequence ID" value="TCL63730.1"/>
    <property type="molecule type" value="Genomic_DNA"/>
</dbReference>
<dbReference type="PROSITE" id="PS51687">
    <property type="entry name" value="SAM_MT_RNA_M5U"/>
    <property type="match status" value="1"/>
</dbReference>
<gene>
    <name evidence="7" type="ORF">EDC14_102014</name>
</gene>
<comment type="caution">
    <text evidence="7">The sequence shown here is derived from an EMBL/GenBank/DDBJ whole genome shotgun (WGS) entry which is preliminary data.</text>
</comment>
<dbReference type="NCBIfam" id="TIGR00479">
    <property type="entry name" value="rumA"/>
    <property type="match status" value="1"/>
</dbReference>
<dbReference type="PANTHER" id="PTHR11061:SF30">
    <property type="entry name" value="TRNA (URACIL(54)-C(5))-METHYLTRANSFERASE"/>
    <property type="match status" value="1"/>
</dbReference>
<evidence type="ECO:0000256" key="5">
    <source>
        <dbReference type="PROSITE-ProRule" id="PRU10015"/>
    </source>
</evidence>
<evidence type="ECO:0000256" key="1">
    <source>
        <dbReference type="ARBA" id="ARBA00022603"/>
    </source>
</evidence>
<dbReference type="InterPro" id="IPR030391">
    <property type="entry name" value="MeTrfase_TrmA_CS"/>
</dbReference>
<keyword evidence="1 4" id="KW-0489">Methyltransferase</keyword>
<accession>A0A4R1RDM7</accession>
<evidence type="ECO:0000313" key="8">
    <source>
        <dbReference type="Proteomes" id="UP000295008"/>
    </source>
</evidence>
<dbReference type="RefSeq" id="WP_132015254.1">
    <property type="nucleotide sequence ID" value="NZ_SLUN01000020.1"/>
</dbReference>
<organism evidence="7 8">
    <name type="scientific">Hydrogenispora ethanolica</name>
    <dbReference type="NCBI Taxonomy" id="1082276"/>
    <lineage>
        <taxon>Bacteria</taxon>
        <taxon>Bacillati</taxon>
        <taxon>Bacillota</taxon>
        <taxon>Hydrogenispora</taxon>
    </lineage>
</organism>
<dbReference type="SUPFAM" id="SSF50249">
    <property type="entry name" value="Nucleic acid-binding proteins"/>
    <property type="match status" value="1"/>
</dbReference>
<feature type="binding site" evidence="4">
    <location>
        <position position="385"/>
    </location>
    <ligand>
        <name>S-adenosyl-L-methionine</name>
        <dbReference type="ChEBI" id="CHEBI:59789"/>
    </ligand>
</feature>
<dbReference type="InterPro" id="IPR030390">
    <property type="entry name" value="MeTrfase_TrmA_AS"/>
</dbReference>
<dbReference type="FunFam" id="2.40.50.140:FF:000097">
    <property type="entry name" value="23S rRNA (uracil(1939)-C(5))-methyltransferase RlmD"/>
    <property type="match status" value="1"/>
</dbReference>
<dbReference type="OrthoDB" id="9804590at2"/>
<evidence type="ECO:0000256" key="4">
    <source>
        <dbReference type="PROSITE-ProRule" id="PRU01024"/>
    </source>
</evidence>
<protein>
    <submittedName>
        <fullName evidence="7">23S rRNA m(5)U-1939 methyltransferase</fullName>
    </submittedName>
</protein>
<dbReference type="Pfam" id="PF01938">
    <property type="entry name" value="TRAM"/>
    <property type="match status" value="1"/>
</dbReference>
<dbReference type="Gene3D" id="2.40.50.140">
    <property type="entry name" value="Nucleic acid-binding proteins"/>
    <property type="match status" value="1"/>
</dbReference>
<keyword evidence="2 4" id="KW-0808">Transferase</keyword>
<keyword evidence="3 4" id="KW-0949">S-adenosyl-L-methionine</keyword>
<name>A0A4R1RDM7_HYDET</name>
<dbReference type="PROSITE" id="PS01230">
    <property type="entry name" value="TRMA_1"/>
    <property type="match status" value="1"/>
</dbReference>
<reference evidence="7 8" key="1">
    <citation type="submission" date="2019-03" db="EMBL/GenBank/DDBJ databases">
        <title>Genomic Encyclopedia of Type Strains, Phase IV (KMG-IV): sequencing the most valuable type-strain genomes for metagenomic binning, comparative biology and taxonomic classification.</title>
        <authorList>
            <person name="Goeker M."/>
        </authorList>
    </citation>
    <scope>NUCLEOTIDE SEQUENCE [LARGE SCALE GENOMIC DNA]</scope>
    <source>
        <strain evidence="7 8">LX-B</strain>
    </source>
</reference>
<feature type="binding site" evidence="4">
    <location>
        <position position="337"/>
    </location>
    <ligand>
        <name>S-adenosyl-L-methionine</name>
        <dbReference type="ChEBI" id="CHEBI:59789"/>
    </ligand>
</feature>
<dbReference type="InterPro" id="IPR010280">
    <property type="entry name" value="U5_MeTrfase_fam"/>
</dbReference>
<dbReference type="Gene3D" id="2.40.50.1070">
    <property type="match status" value="1"/>
</dbReference>
<dbReference type="Pfam" id="PF05958">
    <property type="entry name" value="tRNA_U5-meth_tr"/>
    <property type="match status" value="1"/>
</dbReference>
<feature type="domain" description="TRAM" evidence="6">
    <location>
        <begin position="5"/>
        <end position="63"/>
    </location>
</feature>